<dbReference type="AlphaFoldDB" id="A0A2G8RZ73"/>
<keyword evidence="1" id="KW-0472">Membrane</keyword>
<accession>A0A2G8RZ73</accession>
<organism evidence="2 3">
    <name type="scientific">Ganoderma sinense ZZ0214-1</name>
    <dbReference type="NCBI Taxonomy" id="1077348"/>
    <lineage>
        <taxon>Eukaryota</taxon>
        <taxon>Fungi</taxon>
        <taxon>Dikarya</taxon>
        <taxon>Basidiomycota</taxon>
        <taxon>Agaricomycotina</taxon>
        <taxon>Agaricomycetes</taxon>
        <taxon>Polyporales</taxon>
        <taxon>Polyporaceae</taxon>
        <taxon>Ganoderma</taxon>
    </lineage>
</organism>
<evidence type="ECO:0000313" key="2">
    <source>
        <dbReference type="EMBL" id="PIL26784.1"/>
    </source>
</evidence>
<protein>
    <submittedName>
        <fullName evidence="2">Uncharacterized protein</fullName>
    </submittedName>
</protein>
<comment type="caution">
    <text evidence="2">The sequence shown here is derived from an EMBL/GenBank/DDBJ whole genome shotgun (WGS) entry which is preliminary data.</text>
</comment>
<dbReference type="Proteomes" id="UP000230002">
    <property type="component" value="Unassembled WGS sequence"/>
</dbReference>
<dbReference type="EMBL" id="AYKW01000037">
    <property type="protein sequence ID" value="PIL26784.1"/>
    <property type="molecule type" value="Genomic_DNA"/>
</dbReference>
<feature type="transmembrane region" description="Helical" evidence="1">
    <location>
        <begin position="160"/>
        <end position="181"/>
    </location>
</feature>
<keyword evidence="3" id="KW-1185">Reference proteome</keyword>
<name>A0A2G8RZ73_9APHY</name>
<evidence type="ECO:0000256" key="1">
    <source>
        <dbReference type="SAM" id="Phobius"/>
    </source>
</evidence>
<keyword evidence="1" id="KW-0812">Transmembrane</keyword>
<keyword evidence="1" id="KW-1133">Transmembrane helix</keyword>
<feature type="transmembrane region" description="Helical" evidence="1">
    <location>
        <begin position="293"/>
        <end position="317"/>
    </location>
</feature>
<gene>
    <name evidence="2" type="ORF">GSI_11120</name>
</gene>
<feature type="transmembrane region" description="Helical" evidence="1">
    <location>
        <begin position="248"/>
        <end position="269"/>
    </location>
</feature>
<feature type="transmembrane region" description="Helical" evidence="1">
    <location>
        <begin position="39"/>
        <end position="60"/>
    </location>
</feature>
<feature type="transmembrane region" description="Helical" evidence="1">
    <location>
        <begin position="131"/>
        <end position="153"/>
    </location>
</feature>
<evidence type="ECO:0000313" key="3">
    <source>
        <dbReference type="Proteomes" id="UP000230002"/>
    </source>
</evidence>
<proteinExistence type="predicted"/>
<reference evidence="2 3" key="1">
    <citation type="journal article" date="2015" name="Sci. Rep.">
        <title>Chromosome-level genome map provides insights into diverse defense mechanisms in the medicinal fungus Ganoderma sinense.</title>
        <authorList>
            <person name="Zhu Y."/>
            <person name="Xu J."/>
            <person name="Sun C."/>
            <person name="Zhou S."/>
            <person name="Xu H."/>
            <person name="Nelson D.R."/>
            <person name="Qian J."/>
            <person name="Song J."/>
            <person name="Luo H."/>
            <person name="Xiang L."/>
            <person name="Li Y."/>
            <person name="Xu Z."/>
            <person name="Ji A."/>
            <person name="Wang L."/>
            <person name="Lu S."/>
            <person name="Hayward A."/>
            <person name="Sun W."/>
            <person name="Li X."/>
            <person name="Schwartz D.C."/>
            <person name="Wang Y."/>
            <person name="Chen S."/>
        </authorList>
    </citation>
    <scope>NUCLEOTIDE SEQUENCE [LARGE SCALE GENOMIC DNA]</scope>
    <source>
        <strain evidence="2 3">ZZ0214-1</strain>
    </source>
</reference>
<feature type="transmembrane region" description="Helical" evidence="1">
    <location>
        <begin position="72"/>
        <end position="92"/>
    </location>
</feature>
<sequence>MSLGVLAAASELRPVAINDLALNTTLYYAADLSYVALDIGLSCALFGVLTLLVIVAAIFLFRKGLGYRPVKILLPSTLLLYGSTALYMASLASHVGSVNRLAAQAQAGLFSDAYTNADVDAFEADVLKQSWMMTIALGLNLIVGDSIVWWRVCAVWKNRVVYTVGPLLIVLIFGFGVKALSGVHACVDPCKQPQLLLQDGFFVNACAALSLALNLLATALIGYKAWVHRRLLRGHFGCGRRKSRVLKALALLVESGTVYCLLLIIVVVYEASAALFAAPDVRQNAFLRTVADYTYACFIPVIAIYPVLIIVIVALNWSPIDHGLTRTDGTHLAGEDGACAPTRVTLNRATMSTVVIADSIQMRCVQDGDSEAGMLGAAETKRRPEVIV</sequence>
<feature type="transmembrane region" description="Helical" evidence="1">
    <location>
        <begin position="201"/>
        <end position="227"/>
    </location>
</feature>
<dbReference type="OrthoDB" id="2750039at2759"/>